<dbReference type="PRINTS" id="PR00411">
    <property type="entry name" value="PNDRDTASEI"/>
</dbReference>
<evidence type="ECO:0000313" key="2">
    <source>
        <dbReference type="Proteomes" id="UP000254794"/>
    </source>
</evidence>
<dbReference type="PANTHER" id="PTHR38688:SF1">
    <property type="entry name" value="FAD_NAD(P)-BINDING DOMAIN-CONTAINING PROTEIN"/>
    <property type="match status" value="1"/>
</dbReference>
<sequence length="348" mass="39339">MTIQYFKWAVVGAGPAGIAAVGKLIDAGIEPEDILWVDPYFKVGDLGRLWSNVSSNTTVEKFNRFLYDSTAFNYHVIAEQFNLANLQKDKTCILKEVVEPLQWITKQLCNKVVCKLGTIKCMIMDNKKWILSTESDKFIASQVILATGSVPSTLDYSNVPTIPFDIAIDKQKLKKIIDLNFTYGVFGSSHSAIIIIRNLIDLGAKQVINFYRSPCRYAIDMGKWILFDNTGLKGETATWAKEYIDGALPSNLVRYNILAKDIHPYLATCDQVIYAIGFERRNSLTVNELHHFSYDPHIGIIAPGIFGLGIAYPELKADPFGITEYQVGLWKFMTYLNKVMPVWLEYYV</sequence>
<dbReference type="InterPro" id="IPR036188">
    <property type="entry name" value="FAD/NAD-bd_sf"/>
</dbReference>
<dbReference type="EMBL" id="UGOD01000001">
    <property type="protein sequence ID" value="STX50566.1"/>
    <property type="molecule type" value="Genomic_DNA"/>
</dbReference>
<protein>
    <submittedName>
        <fullName evidence="1">Pyridine nucleotide-disulphide oxidoreductase</fullName>
    </submittedName>
</protein>
<dbReference type="OrthoDB" id="4680340at2"/>
<keyword evidence="2" id="KW-1185">Reference proteome</keyword>
<dbReference type="PANTHER" id="PTHR38688">
    <property type="entry name" value="PYR_REDOX_2 DOMAIN-CONTAINING PROTEIN"/>
    <property type="match status" value="1"/>
</dbReference>
<accession>A0A378JGY9</accession>
<name>A0A378JGY9_9GAMM</name>
<dbReference type="InterPro" id="IPR053275">
    <property type="entry name" value="Agnestin_monoxygenase"/>
</dbReference>
<gene>
    <name evidence="1" type="ORF">NCTC13316_00649</name>
</gene>
<organism evidence="1 2">
    <name type="scientific">Legionella busanensis</name>
    <dbReference type="NCBI Taxonomy" id="190655"/>
    <lineage>
        <taxon>Bacteria</taxon>
        <taxon>Pseudomonadati</taxon>
        <taxon>Pseudomonadota</taxon>
        <taxon>Gammaproteobacteria</taxon>
        <taxon>Legionellales</taxon>
        <taxon>Legionellaceae</taxon>
        <taxon>Legionella</taxon>
    </lineage>
</organism>
<dbReference type="AlphaFoldDB" id="A0A378JGY9"/>
<evidence type="ECO:0000313" key="1">
    <source>
        <dbReference type="EMBL" id="STX50566.1"/>
    </source>
</evidence>
<proteinExistence type="predicted"/>
<reference evidence="1 2" key="1">
    <citation type="submission" date="2018-06" db="EMBL/GenBank/DDBJ databases">
        <authorList>
            <consortium name="Pathogen Informatics"/>
            <person name="Doyle S."/>
        </authorList>
    </citation>
    <scope>NUCLEOTIDE SEQUENCE [LARGE SCALE GENOMIC DNA]</scope>
    <source>
        <strain evidence="1 2">NCTC13316</strain>
    </source>
</reference>
<dbReference type="Proteomes" id="UP000254794">
    <property type="component" value="Unassembled WGS sequence"/>
</dbReference>
<dbReference type="PRINTS" id="PR00368">
    <property type="entry name" value="FADPNR"/>
</dbReference>
<dbReference type="SUPFAM" id="SSF51905">
    <property type="entry name" value="FAD/NAD(P)-binding domain"/>
    <property type="match status" value="1"/>
</dbReference>
<dbReference type="Gene3D" id="3.50.50.60">
    <property type="entry name" value="FAD/NAD(P)-binding domain"/>
    <property type="match status" value="2"/>
</dbReference>
<dbReference type="RefSeq" id="WP_115330275.1">
    <property type="nucleotide sequence ID" value="NZ_CAAAHP010000004.1"/>
</dbReference>